<name>A0A0N0P8U5_LEPSE</name>
<feature type="compositionally biased region" description="Basic and acidic residues" evidence="5">
    <location>
        <begin position="161"/>
        <end position="177"/>
    </location>
</feature>
<organism evidence="7 8">
    <name type="scientific">Leptomonas seymouri</name>
    <dbReference type="NCBI Taxonomy" id="5684"/>
    <lineage>
        <taxon>Eukaryota</taxon>
        <taxon>Discoba</taxon>
        <taxon>Euglenozoa</taxon>
        <taxon>Kinetoplastea</taxon>
        <taxon>Metakinetoplastina</taxon>
        <taxon>Trypanosomatida</taxon>
        <taxon>Trypanosomatidae</taxon>
        <taxon>Leishmaniinae</taxon>
        <taxon>Leptomonas</taxon>
    </lineage>
</organism>
<comment type="subcellular location">
    <subcellularLocation>
        <location evidence="1">Mitochondrion matrix</location>
    </subcellularLocation>
</comment>
<dbReference type="EMBL" id="LJSK01000013">
    <property type="protein sequence ID" value="KPI89937.1"/>
    <property type="molecule type" value="Genomic_DNA"/>
</dbReference>
<proteinExistence type="inferred from homology"/>
<keyword evidence="8" id="KW-1185">Reference proteome</keyword>
<dbReference type="VEuPathDB" id="TriTrypDB:Lsey_0013_0020"/>
<sequence length="275" mass="30788">MKGCLRTTRCMLHQRRDRGGNTHNFPFDTLTKVYRDTMYATQERYLSNPMYPERGPHNSVAAAPSPATSSPPSSNVTNHVGNIGVMSPAATPLSKWMEELHQHPNPEADAHDHVHGVASPPKHTRIAGNARMPHRLHDISSASDAAAASGQAPSATTVNDEAVRERLMARLAREKGGSKSSSTRTSSAFAAATARHSGVQLEILSMYRRMLREVGRMEDPDTRRNLTAYIRSEFEKHRDVPRKNILKIEWLLNYGKRKLEDLQAMGQHTRFSMMR</sequence>
<dbReference type="Proteomes" id="UP000038009">
    <property type="component" value="Unassembled WGS sequence"/>
</dbReference>
<evidence type="ECO:0000256" key="3">
    <source>
        <dbReference type="ARBA" id="ARBA00023186"/>
    </source>
</evidence>
<dbReference type="Pfam" id="PF05347">
    <property type="entry name" value="Complex1_LYR"/>
    <property type="match status" value="1"/>
</dbReference>
<dbReference type="AlphaFoldDB" id="A0A0N0P8U5"/>
<keyword evidence="3" id="KW-0143">Chaperone</keyword>
<dbReference type="OrthoDB" id="273010at2759"/>
<evidence type="ECO:0000313" key="8">
    <source>
        <dbReference type="Proteomes" id="UP000038009"/>
    </source>
</evidence>
<comment type="caution">
    <text evidence="7">The sequence shown here is derived from an EMBL/GenBank/DDBJ whole genome shotgun (WGS) entry which is preliminary data.</text>
</comment>
<feature type="compositionally biased region" description="Low complexity" evidence="5">
    <location>
        <begin position="141"/>
        <end position="155"/>
    </location>
</feature>
<dbReference type="GO" id="GO:0034553">
    <property type="term" value="P:mitochondrial respiratory chain complex II assembly"/>
    <property type="evidence" value="ECO:0007669"/>
    <property type="project" value="InterPro"/>
</dbReference>
<feature type="compositionally biased region" description="Low complexity" evidence="5">
    <location>
        <begin position="180"/>
        <end position="192"/>
    </location>
</feature>
<evidence type="ECO:0000313" key="7">
    <source>
        <dbReference type="EMBL" id="KPI89937.1"/>
    </source>
</evidence>
<accession>A0A0N0P8U5</accession>
<reference evidence="7 8" key="1">
    <citation type="journal article" date="2015" name="PLoS Pathog.">
        <title>Leptomonas seymouri: Adaptations to the Dixenous Life Cycle Analyzed by Genome Sequencing, Transcriptome Profiling and Co-infection with Leishmania donovani.</title>
        <authorList>
            <person name="Kraeva N."/>
            <person name="Butenko A."/>
            <person name="Hlavacova J."/>
            <person name="Kostygov A."/>
            <person name="Myskova J."/>
            <person name="Grybchuk D."/>
            <person name="Lestinova T."/>
            <person name="Votypka J."/>
            <person name="Volf P."/>
            <person name="Opperdoes F."/>
            <person name="Flegontov P."/>
            <person name="Lukes J."/>
            <person name="Yurchenko V."/>
        </authorList>
    </citation>
    <scope>NUCLEOTIDE SEQUENCE [LARGE SCALE GENOMIC DNA]</scope>
    <source>
        <strain evidence="7 8">ATCC 30220</strain>
    </source>
</reference>
<feature type="region of interest" description="Disordered" evidence="5">
    <location>
        <begin position="141"/>
        <end position="192"/>
    </location>
</feature>
<dbReference type="PANTHER" id="PTHR13675">
    <property type="entry name" value="LYR MOTIF-CONTAINING PROTEIN 2"/>
    <property type="match status" value="1"/>
</dbReference>
<evidence type="ECO:0000256" key="5">
    <source>
        <dbReference type="SAM" id="MobiDB-lite"/>
    </source>
</evidence>
<evidence type="ECO:0000256" key="4">
    <source>
        <dbReference type="ARBA" id="ARBA00025715"/>
    </source>
</evidence>
<keyword evidence="2" id="KW-0496">Mitochondrion</keyword>
<dbReference type="PANTHER" id="PTHR13675:SF1">
    <property type="entry name" value="SUCCINATE DEHYDROGENASE ASSEMBLY FACTOR 1, MITOCHONDRIAL"/>
    <property type="match status" value="1"/>
</dbReference>
<feature type="domain" description="Complex 1 LYR protein" evidence="6">
    <location>
        <begin position="202"/>
        <end position="260"/>
    </location>
</feature>
<dbReference type="CDD" id="cd20268">
    <property type="entry name" value="Complex1_LYR_SDHAF1_LYRM8"/>
    <property type="match status" value="1"/>
</dbReference>
<dbReference type="GO" id="GO:0005759">
    <property type="term" value="C:mitochondrial matrix"/>
    <property type="evidence" value="ECO:0007669"/>
    <property type="project" value="UniProtKB-SubCell"/>
</dbReference>
<gene>
    <name evidence="7" type="ORF">ABL78_0905</name>
</gene>
<evidence type="ECO:0000256" key="2">
    <source>
        <dbReference type="ARBA" id="ARBA00023128"/>
    </source>
</evidence>
<evidence type="ECO:0000256" key="1">
    <source>
        <dbReference type="ARBA" id="ARBA00004305"/>
    </source>
</evidence>
<dbReference type="InterPro" id="IPR008011">
    <property type="entry name" value="Complex1_LYR_dom"/>
</dbReference>
<feature type="compositionally biased region" description="Low complexity" evidence="5">
    <location>
        <begin position="58"/>
        <end position="74"/>
    </location>
</feature>
<evidence type="ECO:0000259" key="6">
    <source>
        <dbReference type="Pfam" id="PF05347"/>
    </source>
</evidence>
<dbReference type="OMA" id="NHVGNIG"/>
<comment type="similarity">
    <text evidence="4">Belongs to the complex I LYR family. SDHAF1 subfamily.</text>
</comment>
<dbReference type="InterPro" id="IPR045295">
    <property type="entry name" value="Complex1_LYR_SDHAF1_LYRM8"/>
</dbReference>
<feature type="region of interest" description="Disordered" evidence="5">
    <location>
        <begin position="48"/>
        <end position="74"/>
    </location>
</feature>
<protein>
    <recommendedName>
        <fullName evidence="6">Complex 1 LYR protein domain-containing protein</fullName>
    </recommendedName>
</protein>